<accession>A0A7Y0RC53</accession>
<dbReference type="AlphaFoldDB" id="A0A7Y0RC53"/>
<sequence>MPLKVLNVLGGQAWFYQQIFRLADGGEADADLGILKAAGAYLKDELSQARRVKKACRRRGD</sequence>
<evidence type="ECO:0000313" key="1">
    <source>
        <dbReference type="EMBL" id="NMT63511.1"/>
    </source>
</evidence>
<dbReference type="Proteomes" id="UP000567186">
    <property type="component" value="Unassembled WGS sequence"/>
</dbReference>
<name>A0A7Y0RC53_9GAMM</name>
<gene>
    <name evidence="1" type="ORF">HIU99_07850</name>
</gene>
<proteinExistence type="predicted"/>
<dbReference type="EMBL" id="JABCKY010000001">
    <property type="protein sequence ID" value="NMT63511.1"/>
    <property type="molecule type" value="Genomic_DNA"/>
</dbReference>
<dbReference type="RefSeq" id="WP_135955927.1">
    <property type="nucleotide sequence ID" value="NZ_JABCKY010000001.1"/>
</dbReference>
<protein>
    <submittedName>
        <fullName evidence="1">Uncharacterized protein</fullName>
    </submittedName>
</protein>
<keyword evidence="2" id="KW-1185">Reference proteome</keyword>
<reference evidence="1 2" key="1">
    <citation type="submission" date="2020-04" db="EMBL/GenBank/DDBJ databases">
        <title>Marinobacter oceani sp. nov., isolated from marine solar saltern.</title>
        <authorList>
            <person name="Chen X.-Y."/>
        </authorList>
    </citation>
    <scope>NUCLEOTIDE SEQUENCE [LARGE SCALE GENOMIC DNA]</scope>
    <source>
        <strain evidence="1 2">W62</strain>
    </source>
</reference>
<evidence type="ECO:0000313" key="2">
    <source>
        <dbReference type="Proteomes" id="UP000567186"/>
    </source>
</evidence>
<comment type="caution">
    <text evidence="1">The sequence shown here is derived from an EMBL/GenBank/DDBJ whole genome shotgun (WGS) entry which is preliminary data.</text>
</comment>
<organism evidence="1 2">
    <name type="scientific">Marinobacter orientalis</name>
    <dbReference type="NCBI Taxonomy" id="1928859"/>
    <lineage>
        <taxon>Bacteria</taxon>
        <taxon>Pseudomonadati</taxon>
        <taxon>Pseudomonadota</taxon>
        <taxon>Gammaproteobacteria</taxon>
        <taxon>Pseudomonadales</taxon>
        <taxon>Marinobacteraceae</taxon>
        <taxon>Marinobacter</taxon>
    </lineage>
</organism>